<gene>
    <name evidence="3" type="ORF">N180_02580</name>
</gene>
<dbReference type="EMBL" id="JNFF01000019">
    <property type="protein sequence ID" value="KEQ31154.1"/>
    <property type="molecule type" value="Genomic_DNA"/>
</dbReference>
<sequence length="259" mass="28519">MNRLPLFFTLILTAGMASGQVVVNPDGTHSTVVGSVIVNPNGTHSTIHGSVVVNPNGTHSTIVNNTIVTPISGTNASTTPGTETNFFNPMFGSRTSTGPFQLTTDGFVNREDKKMNYIILKFPGKSKDELYTKALAYLRHYCNEPGGIITSAAEESITIHTTDSQIPVAGYISKFTLNYTLTMHFEDNRLLVETPEINSIMRLRSKNRTTTVGISGDKYDQTIFSSKGRMRLPDTGYALDNVVNTFVNDLRKNIKRNKY</sequence>
<reference evidence="3 4" key="1">
    <citation type="journal article" date="1992" name="Int. J. Syst. Bacteriol.">
        <title>Sphingobacterium antarcticus sp. nov. a Psychrotrophic Bacterium from the Soils of Schirmacher Oasis, Antarctica.</title>
        <authorList>
            <person name="Shivaji S."/>
            <person name="Ray M.K."/>
            <person name="Rao N.S."/>
            <person name="Saiserr L."/>
            <person name="Jagannadham M.V."/>
            <person name="Kumar G.S."/>
            <person name="Reddy G."/>
            <person name="Bhargava P.M."/>
        </authorList>
    </citation>
    <scope>NUCLEOTIDE SEQUENCE [LARGE SCALE GENOMIC DNA]</scope>
    <source>
        <strain evidence="3 4">4BY</strain>
    </source>
</reference>
<dbReference type="Pfam" id="PF14730">
    <property type="entry name" value="DUF4468"/>
    <property type="match status" value="1"/>
</dbReference>
<dbReference type="eggNOG" id="ENOG5032QI9">
    <property type="taxonomic scope" value="Bacteria"/>
</dbReference>
<feature type="chain" id="PRO_5001761942" description="DUF4468 domain-containing protein" evidence="1">
    <location>
        <begin position="20"/>
        <end position="259"/>
    </location>
</feature>
<dbReference type="AlphaFoldDB" id="A0A081PKD1"/>
<keyword evidence="4" id="KW-1185">Reference proteome</keyword>
<keyword evidence="1" id="KW-0732">Signal</keyword>
<name>A0A081PKD1_9SPHI</name>
<comment type="caution">
    <text evidence="3">The sequence shown here is derived from an EMBL/GenBank/DDBJ whole genome shotgun (WGS) entry which is preliminary data.</text>
</comment>
<accession>A0A081PKD1</accession>
<evidence type="ECO:0000313" key="3">
    <source>
        <dbReference type="EMBL" id="KEQ31154.1"/>
    </source>
</evidence>
<proteinExistence type="predicted"/>
<dbReference type="Proteomes" id="UP000028007">
    <property type="component" value="Unassembled WGS sequence"/>
</dbReference>
<dbReference type="Gene3D" id="3.30.530.80">
    <property type="match status" value="1"/>
</dbReference>
<evidence type="ECO:0000313" key="4">
    <source>
        <dbReference type="Proteomes" id="UP000028007"/>
    </source>
</evidence>
<evidence type="ECO:0000256" key="1">
    <source>
        <dbReference type="SAM" id="SignalP"/>
    </source>
</evidence>
<dbReference type="InterPro" id="IPR027823">
    <property type="entry name" value="DUF4468"/>
</dbReference>
<evidence type="ECO:0000259" key="2">
    <source>
        <dbReference type="Pfam" id="PF14730"/>
    </source>
</evidence>
<dbReference type="RefSeq" id="WP_051759581.1">
    <property type="nucleotide sequence ID" value="NZ_JNFF01000019.1"/>
</dbReference>
<feature type="signal peptide" evidence="1">
    <location>
        <begin position="1"/>
        <end position="19"/>
    </location>
</feature>
<feature type="domain" description="DUF4468" evidence="2">
    <location>
        <begin position="120"/>
        <end position="196"/>
    </location>
</feature>
<protein>
    <recommendedName>
        <fullName evidence="2">DUF4468 domain-containing protein</fullName>
    </recommendedName>
</protein>
<organism evidence="3 4">
    <name type="scientific">Pedobacter antarcticus 4BY</name>
    <dbReference type="NCBI Taxonomy" id="1358423"/>
    <lineage>
        <taxon>Bacteria</taxon>
        <taxon>Pseudomonadati</taxon>
        <taxon>Bacteroidota</taxon>
        <taxon>Sphingobacteriia</taxon>
        <taxon>Sphingobacteriales</taxon>
        <taxon>Sphingobacteriaceae</taxon>
        <taxon>Pedobacter</taxon>
    </lineage>
</organism>
<dbReference type="OrthoDB" id="799977at2"/>